<evidence type="ECO:0000313" key="1">
    <source>
        <dbReference type="EMBL" id="KAI8573367.1"/>
    </source>
</evidence>
<accession>A0ACC0Q5P6</accession>
<organism evidence="1 2">
    <name type="scientific">Rhododendron molle</name>
    <name type="common">Chinese azalea</name>
    <name type="synonym">Azalea mollis</name>
    <dbReference type="NCBI Taxonomy" id="49168"/>
    <lineage>
        <taxon>Eukaryota</taxon>
        <taxon>Viridiplantae</taxon>
        <taxon>Streptophyta</taxon>
        <taxon>Embryophyta</taxon>
        <taxon>Tracheophyta</taxon>
        <taxon>Spermatophyta</taxon>
        <taxon>Magnoliopsida</taxon>
        <taxon>eudicotyledons</taxon>
        <taxon>Gunneridae</taxon>
        <taxon>Pentapetalae</taxon>
        <taxon>asterids</taxon>
        <taxon>Ericales</taxon>
        <taxon>Ericaceae</taxon>
        <taxon>Ericoideae</taxon>
        <taxon>Rhodoreae</taxon>
        <taxon>Rhododendron</taxon>
    </lineage>
</organism>
<dbReference type="EMBL" id="CM046388">
    <property type="protein sequence ID" value="KAI8573367.1"/>
    <property type="molecule type" value="Genomic_DNA"/>
</dbReference>
<evidence type="ECO:0000313" key="2">
    <source>
        <dbReference type="Proteomes" id="UP001062846"/>
    </source>
</evidence>
<gene>
    <name evidence="1" type="ORF">RHMOL_Rhmol01G0271600</name>
</gene>
<name>A0ACC0Q5P6_RHOML</name>
<sequence>MTSLCGGVHTVSTNRKEGNVHPFKWRVKLNSHNYSTAHQPSMQGQTEYTSTKKGKLVLPCH</sequence>
<keyword evidence="2" id="KW-1185">Reference proteome</keyword>
<dbReference type="Proteomes" id="UP001062846">
    <property type="component" value="Chromosome 1"/>
</dbReference>
<reference evidence="1" key="1">
    <citation type="submission" date="2022-02" db="EMBL/GenBank/DDBJ databases">
        <title>Plant Genome Project.</title>
        <authorList>
            <person name="Zhang R.-G."/>
        </authorList>
    </citation>
    <scope>NUCLEOTIDE SEQUENCE</scope>
    <source>
        <strain evidence="1">AT1</strain>
    </source>
</reference>
<comment type="caution">
    <text evidence="1">The sequence shown here is derived from an EMBL/GenBank/DDBJ whole genome shotgun (WGS) entry which is preliminary data.</text>
</comment>
<proteinExistence type="predicted"/>
<protein>
    <submittedName>
        <fullName evidence="1">Uncharacterized protein</fullName>
    </submittedName>
</protein>